<protein>
    <submittedName>
        <fullName evidence="1">Uncharacterized protein</fullName>
    </submittedName>
</protein>
<reference evidence="1 2" key="1">
    <citation type="submission" date="2011-02" db="EMBL/GenBank/DDBJ databases">
        <title>The Genome Sequence of Sphaeroforma arctica JP610.</title>
        <authorList>
            <consortium name="The Broad Institute Genome Sequencing Platform"/>
            <person name="Russ C."/>
            <person name="Cuomo C."/>
            <person name="Young S.K."/>
            <person name="Zeng Q."/>
            <person name="Gargeya S."/>
            <person name="Alvarado L."/>
            <person name="Berlin A."/>
            <person name="Chapman S.B."/>
            <person name="Chen Z."/>
            <person name="Freedman E."/>
            <person name="Gellesch M."/>
            <person name="Goldberg J."/>
            <person name="Griggs A."/>
            <person name="Gujja S."/>
            <person name="Heilman E."/>
            <person name="Heiman D."/>
            <person name="Howarth C."/>
            <person name="Mehta T."/>
            <person name="Neiman D."/>
            <person name="Pearson M."/>
            <person name="Roberts A."/>
            <person name="Saif S."/>
            <person name="Shea T."/>
            <person name="Shenoy N."/>
            <person name="Sisk P."/>
            <person name="Stolte C."/>
            <person name="Sykes S."/>
            <person name="White J."/>
            <person name="Yandava C."/>
            <person name="Burger G."/>
            <person name="Gray M.W."/>
            <person name="Holland P.W.H."/>
            <person name="King N."/>
            <person name="Lang F.B.F."/>
            <person name="Roger A.J."/>
            <person name="Ruiz-Trillo I."/>
            <person name="Haas B."/>
            <person name="Nusbaum C."/>
            <person name="Birren B."/>
        </authorList>
    </citation>
    <scope>NUCLEOTIDE SEQUENCE [LARGE SCALE GENOMIC DNA]</scope>
    <source>
        <strain evidence="1 2">JP610</strain>
    </source>
</reference>
<dbReference type="EMBL" id="KQ251823">
    <property type="protein sequence ID" value="KNC70204.1"/>
    <property type="molecule type" value="Genomic_DNA"/>
</dbReference>
<accession>A0A0L0F0T3</accession>
<keyword evidence="2" id="KW-1185">Reference proteome</keyword>
<feature type="non-terminal residue" evidence="1">
    <location>
        <position position="1"/>
    </location>
</feature>
<proteinExistence type="predicted"/>
<sequence>SYRLAQRIEYPLAAGSADAAVNSTKTSNLDTGAAQNGSVLGYGTTLACSCAGDVLVVGSPLSNNGSGEAFVFQNIADEYQLQATSSRLVTQ</sequence>
<evidence type="ECO:0000313" key="1">
    <source>
        <dbReference type="EMBL" id="KNC70204.1"/>
    </source>
</evidence>
<organism evidence="1 2">
    <name type="scientific">Sphaeroforma arctica JP610</name>
    <dbReference type="NCBI Taxonomy" id="667725"/>
    <lineage>
        <taxon>Eukaryota</taxon>
        <taxon>Ichthyosporea</taxon>
        <taxon>Ichthyophonida</taxon>
        <taxon>Sphaeroforma</taxon>
    </lineage>
</organism>
<name>A0A0L0F0T3_9EUKA</name>
<dbReference type="Proteomes" id="UP000054560">
    <property type="component" value="Unassembled WGS sequence"/>
</dbReference>
<gene>
    <name evidence="1" type="ORF">SARC_17277</name>
</gene>
<dbReference type="GeneID" id="25917781"/>
<evidence type="ECO:0000313" key="2">
    <source>
        <dbReference type="Proteomes" id="UP000054560"/>
    </source>
</evidence>
<dbReference type="RefSeq" id="XP_014144106.1">
    <property type="nucleotide sequence ID" value="XM_014288631.1"/>
</dbReference>
<feature type="non-terminal residue" evidence="1">
    <location>
        <position position="91"/>
    </location>
</feature>
<dbReference type="AlphaFoldDB" id="A0A0L0F0T3"/>